<dbReference type="Proteomes" id="UP001157114">
    <property type="component" value="Unassembled WGS sequence"/>
</dbReference>
<accession>A0ABQ6GJW0</accession>
<gene>
    <name evidence="1" type="ORF">MU1_54770</name>
</gene>
<name>A0ABQ6GJW0_9BACL</name>
<sequence length="66" mass="7466">MEHAHEIGFINGAFRPNFCINKLRCGIIRKQSANELQGYEVNGHRYIENGRRAKGLAGIRSAIVRL</sequence>
<evidence type="ECO:0000313" key="1">
    <source>
        <dbReference type="EMBL" id="GLX71128.1"/>
    </source>
</evidence>
<reference evidence="1 2" key="1">
    <citation type="submission" date="2023-03" db="EMBL/GenBank/DDBJ databases">
        <title>Draft genome sequence of the bacteria which degrade cell wall of Tricholomamatutake.</title>
        <authorList>
            <person name="Konishi Y."/>
            <person name="Fukuta Y."/>
            <person name="Shirasaka N."/>
        </authorList>
    </citation>
    <scope>NUCLEOTIDE SEQUENCE [LARGE SCALE GENOMIC DNA]</scope>
    <source>
        <strain evidence="2">mu1</strain>
    </source>
</reference>
<proteinExistence type="predicted"/>
<keyword evidence="2" id="KW-1185">Reference proteome</keyword>
<comment type="caution">
    <text evidence="1">The sequence shown here is derived from an EMBL/GenBank/DDBJ whole genome shotgun (WGS) entry which is preliminary data.</text>
</comment>
<dbReference type="EMBL" id="BSSQ01000026">
    <property type="protein sequence ID" value="GLX71128.1"/>
    <property type="molecule type" value="Genomic_DNA"/>
</dbReference>
<protein>
    <submittedName>
        <fullName evidence="1">Uncharacterized protein</fullName>
    </submittedName>
</protein>
<evidence type="ECO:0000313" key="2">
    <source>
        <dbReference type="Proteomes" id="UP001157114"/>
    </source>
</evidence>
<organism evidence="1 2">
    <name type="scientific">Paenibacillus glycanilyticus</name>
    <dbReference type="NCBI Taxonomy" id="126569"/>
    <lineage>
        <taxon>Bacteria</taxon>
        <taxon>Bacillati</taxon>
        <taxon>Bacillota</taxon>
        <taxon>Bacilli</taxon>
        <taxon>Bacillales</taxon>
        <taxon>Paenibacillaceae</taxon>
        <taxon>Paenibacillus</taxon>
    </lineage>
</organism>